<dbReference type="AlphaFoldDB" id="A0A8H5C187"/>
<evidence type="ECO:0000313" key="11">
    <source>
        <dbReference type="Proteomes" id="UP000559256"/>
    </source>
</evidence>
<gene>
    <name evidence="10" type="ORF">D9758_018276</name>
</gene>
<feature type="chain" id="PRO_5034637871" description="Glucose-methanol-choline oxidoreductase N-terminal domain-containing protein" evidence="8">
    <location>
        <begin position="19"/>
        <end position="148"/>
    </location>
</feature>
<evidence type="ECO:0000256" key="5">
    <source>
        <dbReference type="ARBA" id="ARBA00022827"/>
    </source>
</evidence>
<keyword evidence="6" id="KW-0560">Oxidoreductase</keyword>
<evidence type="ECO:0000256" key="3">
    <source>
        <dbReference type="ARBA" id="ARBA00022630"/>
    </source>
</evidence>
<feature type="domain" description="Glucose-methanol-choline oxidoreductase N-terminal" evidence="9">
    <location>
        <begin position="21"/>
        <end position="115"/>
    </location>
</feature>
<evidence type="ECO:0000259" key="9">
    <source>
        <dbReference type="Pfam" id="PF00732"/>
    </source>
</evidence>
<name>A0A8H5C187_9AGAR</name>
<evidence type="ECO:0000313" key="10">
    <source>
        <dbReference type="EMBL" id="KAF5332979.1"/>
    </source>
</evidence>
<dbReference type="PANTHER" id="PTHR11552">
    <property type="entry name" value="GLUCOSE-METHANOL-CHOLINE GMC OXIDOREDUCTASE"/>
    <property type="match status" value="1"/>
</dbReference>
<dbReference type="InterPro" id="IPR000172">
    <property type="entry name" value="GMC_OxRdtase_N"/>
</dbReference>
<comment type="caution">
    <text evidence="10">The sequence shown here is derived from an EMBL/GenBank/DDBJ whole genome shotgun (WGS) entry which is preliminary data.</text>
</comment>
<feature type="signal peptide" evidence="8">
    <location>
        <begin position="1"/>
        <end position="18"/>
    </location>
</feature>
<evidence type="ECO:0000256" key="2">
    <source>
        <dbReference type="ARBA" id="ARBA00010790"/>
    </source>
</evidence>
<evidence type="ECO:0000256" key="6">
    <source>
        <dbReference type="ARBA" id="ARBA00023002"/>
    </source>
</evidence>
<reference evidence="10 11" key="1">
    <citation type="journal article" date="2020" name="ISME J.">
        <title>Uncovering the hidden diversity of litter-decomposition mechanisms in mushroom-forming fungi.</title>
        <authorList>
            <person name="Floudas D."/>
            <person name="Bentzer J."/>
            <person name="Ahren D."/>
            <person name="Johansson T."/>
            <person name="Persson P."/>
            <person name="Tunlid A."/>
        </authorList>
    </citation>
    <scope>NUCLEOTIDE SEQUENCE [LARGE SCALE GENOMIC DNA]</scope>
    <source>
        <strain evidence="10 11">CBS 291.85</strain>
    </source>
</reference>
<dbReference type="OrthoDB" id="269227at2759"/>
<dbReference type="GO" id="GO:0050660">
    <property type="term" value="F:flavin adenine dinucleotide binding"/>
    <property type="evidence" value="ECO:0007669"/>
    <property type="project" value="InterPro"/>
</dbReference>
<organism evidence="10 11">
    <name type="scientific">Tetrapyrgos nigripes</name>
    <dbReference type="NCBI Taxonomy" id="182062"/>
    <lineage>
        <taxon>Eukaryota</taxon>
        <taxon>Fungi</taxon>
        <taxon>Dikarya</taxon>
        <taxon>Basidiomycota</taxon>
        <taxon>Agaricomycotina</taxon>
        <taxon>Agaricomycetes</taxon>
        <taxon>Agaricomycetidae</taxon>
        <taxon>Agaricales</taxon>
        <taxon>Marasmiineae</taxon>
        <taxon>Marasmiaceae</taxon>
        <taxon>Tetrapyrgos</taxon>
    </lineage>
</organism>
<keyword evidence="4 8" id="KW-0732">Signal</keyword>
<comment type="similarity">
    <text evidence="2">Belongs to the GMC oxidoreductase family.</text>
</comment>
<keyword evidence="5" id="KW-0274">FAD</keyword>
<evidence type="ECO:0000256" key="4">
    <source>
        <dbReference type="ARBA" id="ARBA00022729"/>
    </source>
</evidence>
<evidence type="ECO:0000256" key="1">
    <source>
        <dbReference type="ARBA" id="ARBA00001974"/>
    </source>
</evidence>
<comment type="cofactor">
    <cofactor evidence="1">
        <name>FAD</name>
        <dbReference type="ChEBI" id="CHEBI:57692"/>
    </cofactor>
</comment>
<dbReference type="Pfam" id="PF00732">
    <property type="entry name" value="GMC_oxred_N"/>
    <property type="match status" value="1"/>
</dbReference>
<dbReference type="GO" id="GO:0016614">
    <property type="term" value="F:oxidoreductase activity, acting on CH-OH group of donors"/>
    <property type="evidence" value="ECO:0007669"/>
    <property type="project" value="InterPro"/>
</dbReference>
<dbReference type="Proteomes" id="UP000559256">
    <property type="component" value="Unassembled WGS sequence"/>
</dbReference>
<proteinExistence type="inferred from homology"/>
<sequence length="148" mass="15735">MRPAAALILPLIPHLVVAFNYDYIIIGGGTGGLTVGSRLAEDKNNQVLVLEAGPNAEHLQEVFIPGLFATGQSSTTLNWAYNTVPQEHLNNRVITVNAGKVLGGGTTVNAMVFVRISLTSSLVSLNNPDIIVELAHSVAAINVFYVEQ</sequence>
<dbReference type="EMBL" id="JAACJM010000295">
    <property type="protein sequence ID" value="KAF5332979.1"/>
    <property type="molecule type" value="Genomic_DNA"/>
</dbReference>
<evidence type="ECO:0000256" key="7">
    <source>
        <dbReference type="ARBA" id="ARBA00023180"/>
    </source>
</evidence>
<dbReference type="SUPFAM" id="SSF51905">
    <property type="entry name" value="FAD/NAD(P)-binding domain"/>
    <property type="match status" value="1"/>
</dbReference>
<keyword evidence="11" id="KW-1185">Reference proteome</keyword>
<dbReference type="Gene3D" id="3.50.50.60">
    <property type="entry name" value="FAD/NAD(P)-binding domain"/>
    <property type="match status" value="1"/>
</dbReference>
<keyword evidence="3" id="KW-0285">Flavoprotein</keyword>
<accession>A0A8H5C187</accession>
<dbReference type="InterPro" id="IPR036188">
    <property type="entry name" value="FAD/NAD-bd_sf"/>
</dbReference>
<evidence type="ECO:0000256" key="8">
    <source>
        <dbReference type="SAM" id="SignalP"/>
    </source>
</evidence>
<keyword evidence="7" id="KW-0325">Glycoprotein</keyword>
<dbReference type="InterPro" id="IPR012132">
    <property type="entry name" value="GMC_OxRdtase"/>
</dbReference>
<protein>
    <recommendedName>
        <fullName evidence="9">Glucose-methanol-choline oxidoreductase N-terminal domain-containing protein</fullName>
    </recommendedName>
</protein>
<dbReference type="PANTHER" id="PTHR11552:SF201">
    <property type="entry name" value="GLUCOSE-METHANOL-CHOLINE OXIDOREDUCTASE N-TERMINAL DOMAIN-CONTAINING PROTEIN"/>
    <property type="match status" value="1"/>
</dbReference>
<dbReference type="Gene3D" id="3.30.560.10">
    <property type="entry name" value="Glucose Oxidase, domain 3"/>
    <property type="match status" value="1"/>
</dbReference>